<protein>
    <submittedName>
        <fullName evidence="3">Uncharacterized protein</fullName>
    </submittedName>
</protein>
<proteinExistence type="predicted"/>
<keyword evidence="2" id="KW-0812">Transmembrane</keyword>
<dbReference type="GeneTree" id="ENSGT01150000286943"/>
<dbReference type="PANTHER" id="PTHR12138">
    <property type="entry name" value="PRIMATE-EXPANDED PROTEIN FAMILY"/>
    <property type="match status" value="1"/>
</dbReference>
<keyword evidence="4" id="KW-1185">Reference proteome</keyword>
<name>A0A7N9CM42_MACFA</name>
<feature type="compositionally biased region" description="Basic and acidic residues" evidence="1">
    <location>
        <begin position="122"/>
        <end position="141"/>
    </location>
</feature>
<organism evidence="3 4">
    <name type="scientific">Macaca fascicularis</name>
    <name type="common">Crab-eating macaque</name>
    <name type="synonym">Cynomolgus monkey</name>
    <dbReference type="NCBI Taxonomy" id="9541"/>
    <lineage>
        <taxon>Eukaryota</taxon>
        <taxon>Metazoa</taxon>
        <taxon>Chordata</taxon>
        <taxon>Craniata</taxon>
        <taxon>Vertebrata</taxon>
        <taxon>Euteleostomi</taxon>
        <taxon>Mammalia</taxon>
        <taxon>Eutheria</taxon>
        <taxon>Euarchontoglires</taxon>
        <taxon>Primates</taxon>
        <taxon>Haplorrhini</taxon>
        <taxon>Catarrhini</taxon>
        <taxon>Cercopithecidae</taxon>
        <taxon>Cercopithecinae</taxon>
        <taxon>Macaca</taxon>
    </lineage>
</organism>
<dbReference type="PANTHER" id="PTHR12138:SF162">
    <property type="entry name" value="CHROMOSOME UNDETERMINED SCAFFOLD_275, WHOLE GENOME SHOTGUN SEQUENCE"/>
    <property type="match status" value="1"/>
</dbReference>
<evidence type="ECO:0000313" key="3">
    <source>
        <dbReference type="Ensembl" id="ENSMFAP00000052523.1"/>
    </source>
</evidence>
<reference evidence="3 4" key="1">
    <citation type="submission" date="2013-03" db="EMBL/GenBank/DDBJ databases">
        <authorList>
            <person name="Warren W."/>
            <person name="Wilson R.K."/>
        </authorList>
    </citation>
    <scope>NUCLEOTIDE SEQUENCE</scope>
</reference>
<dbReference type="Proteomes" id="UP000233100">
    <property type="component" value="Chromosome 15"/>
</dbReference>
<evidence type="ECO:0000256" key="2">
    <source>
        <dbReference type="SAM" id="Phobius"/>
    </source>
</evidence>
<dbReference type="Ensembl" id="ENSMFAT00000098197.1">
    <property type="protein sequence ID" value="ENSMFAP00000052523.1"/>
    <property type="gene ID" value="ENSMFAG00000062274.1"/>
</dbReference>
<reference evidence="3" key="2">
    <citation type="submission" date="2025-08" db="UniProtKB">
        <authorList>
            <consortium name="Ensembl"/>
        </authorList>
    </citation>
    <scope>IDENTIFICATION</scope>
</reference>
<feature type="compositionally biased region" description="Polar residues" evidence="1">
    <location>
        <begin position="104"/>
        <end position="114"/>
    </location>
</feature>
<dbReference type="AlphaFoldDB" id="A0A7N9CM42"/>
<dbReference type="PRINTS" id="PR02045">
    <property type="entry name" value="F138DOMAIN"/>
</dbReference>
<evidence type="ECO:0000256" key="1">
    <source>
        <dbReference type="SAM" id="MobiDB-lite"/>
    </source>
</evidence>
<keyword evidence="2" id="KW-0472">Membrane</keyword>
<feature type="transmembrane region" description="Helical" evidence="2">
    <location>
        <begin position="14"/>
        <end position="32"/>
    </location>
</feature>
<keyword evidence="2" id="KW-1133">Transmembrane helix</keyword>
<feature type="region of interest" description="Disordered" evidence="1">
    <location>
        <begin position="103"/>
        <end position="155"/>
    </location>
</feature>
<evidence type="ECO:0000313" key="4">
    <source>
        <dbReference type="Proteomes" id="UP000233100"/>
    </source>
</evidence>
<reference evidence="3" key="3">
    <citation type="submission" date="2025-09" db="UniProtKB">
        <authorList>
            <consortium name="Ensembl"/>
        </authorList>
    </citation>
    <scope>IDENTIFICATION</scope>
</reference>
<feature type="region of interest" description="Disordered" evidence="1">
    <location>
        <begin position="167"/>
        <end position="187"/>
    </location>
</feature>
<accession>A0A7N9CM42</accession>
<sequence length="280" mass="30012">KFLLKLSQTQVSELLTSFFFGFFFFFFCFFFLRRSLAPALKCSGVIFSHCSLRLPGSRNSSASASRIAGTTSVRHHARLIFVFLVETGLHHVGQAGLELLTSGDPPTSASQSAGITGVSHRARSDALVSRRDGLGGSKEKASPGPRKRPGAASLHFPISCGPLPGRAPGLSRAPAHEPRGGRGSSAQPAALNRWLPASVAGGSGQGEGAARAERAVTQRPSVSWRPPWCYLKIKLLVIRRYVIWLFVSTWRCERHSPCLQSGAQVVCASGEHGGPAPKEQ</sequence>